<organism evidence="1 2">
    <name type="scientific">Jimgerdemannia flammicorona</name>
    <dbReference type="NCBI Taxonomy" id="994334"/>
    <lineage>
        <taxon>Eukaryota</taxon>
        <taxon>Fungi</taxon>
        <taxon>Fungi incertae sedis</taxon>
        <taxon>Mucoromycota</taxon>
        <taxon>Mucoromycotina</taxon>
        <taxon>Endogonomycetes</taxon>
        <taxon>Endogonales</taxon>
        <taxon>Endogonaceae</taxon>
        <taxon>Jimgerdemannia</taxon>
    </lineage>
</organism>
<name>A0A433QAG6_9FUNG</name>
<dbReference type="Gene3D" id="3.90.79.10">
    <property type="entry name" value="Nucleoside Triphosphate Pyrophosphohydrolase"/>
    <property type="match status" value="1"/>
</dbReference>
<dbReference type="Proteomes" id="UP000274822">
    <property type="component" value="Unassembled WGS sequence"/>
</dbReference>
<dbReference type="AlphaFoldDB" id="A0A433QAG6"/>
<comment type="caution">
    <text evidence="1">The sequence shown here is derived from an EMBL/GenBank/DDBJ whole genome shotgun (WGS) entry which is preliminary data.</text>
</comment>
<keyword evidence="2" id="KW-1185">Reference proteome</keyword>
<gene>
    <name evidence="1" type="ORF">BC938DRAFT_484198</name>
</gene>
<sequence length="100" mass="11101">MAVPRVGVGVFVVYYPNGDDIEVAPKLRILIGKRKGNHGAGMLDGLGSNLTLLPYEPEKFELLIHYLRKLSSLALGHLEFGETFEECAARKHCESYDILV</sequence>
<proteinExistence type="predicted"/>
<accession>A0A433QAG6</accession>
<evidence type="ECO:0000313" key="2">
    <source>
        <dbReference type="Proteomes" id="UP000274822"/>
    </source>
</evidence>
<dbReference type="EMBL" id="RBNJ01009811">
    <property type="protein sequence ID" value="RUS26729.1"/>
    <property type="molecule type" value="Genomic_DNA"/>
</dbReference>
<evidence type="ECO:0000313" key="1">
    <source>
        <dbReference type="EMBL" id="RUS26729.1"/>
    </source>
</evidence>
<protein>
    <submittedName>
        <fullName evidence="1">Uncharacterized protein</fullName>
    </submittedName>
</protein>
<reference evidence="1 2" key="1">
    <citation type="journal article" date="2018" name="New Phytol.">
        <title>Phylogenomics of Endogonaceae and evolution of mycorrhizas within Mucoromycota.</title>
        <authorList>
            <person name="Chang Y."/>
            <person name="Desiro A."/>
            <person name="Na H."/>
            <person name="Sandor L."/>
            <person name="Lipzen A."/>
            <person name="Clum A."/>
            <person name="Barry K."/>
            <person name="Grigoriev I.V."/>
            <person name="Martin F.M."/>
            <person name="Stajich J.E."/>
            <person name="Smith M.E."/>
            <person name="Bonito G."/>
            <person name="Spatafora J.W."/>
        </authorList>
    </citation>
    <scope>NUCLEOTIDE SEQUENCE [LARGE SCALE GENOMIC DNA]</scope>
    <source>
        <strain evidence="1 2">AD002</strain>
    </source>
</reference>